<organism evidence="2">
    <name type="scientific">viral metagenome</name>
    <dbReference type="NCBI Taxonomy" id="1070528"/>
    <lineage>
        <taxon>unclassified sequences</taxon>
        <taxon>metagenomes</taxon>
        <taxon>organismal metagenomes</taxon>
    </lineage>
</organism>
<keyword evidence="1" id="KW-0472">Membrane</keyword>
<keyword evidence="1" id="KW-0812">Transmembrane</keyword>
<reference evidence="2" key="1">
    <citation type="journal article" date="2020" name="Nature">
        <title>Giant virus diversity and host interactions through global metagenomics.</title>
        <authorList>
            <person name="Schulz F."/>
            <person name="Roux S."/>
            <person name="Paez-Espino D."/>
            <person name="Jungbluth S."/>
            <person name="Walsh D.A."/>
            <person name="Denef V.J."/>
            <person name="McMahon K.D."/>
            <person name="Konstantinidis K.T."/>
            <person name="Eloe-Fadrosh E.A."/>
            <person name="Kyrpides N.C."/>
            <person name="Woyke T."/>
        </authorList>
    </citation>
    <scope>NUCLEOTIDE SEQUENCE</scope>
    <source>
        <strain evidence="2">GVMAG-M-3300023184-186</strain>
    </source>
</reference>
<sequence length="100" mass="11396">MNKLSIINLITLILIVILMIILIAMGMSYPNAYNKNTFYGDPPGKQRAVSLQDLGNDRGWASFRCYTQQGFDIDCQKLYGHQGLSPDAMSKYQEFGEYYN</sequence>
<evidence type="ECO:0000313" key="2">
    <source>
        <dbReference type="EMBL" id="QHT86480.1"/>
    </source>
</evidence>
<dbReference type="EMBL" id="MN740069">
    <property type="protein sequence ID" value="QHT86480.1"/>
    <property type="molecule type" value="Genomic_DNA"/>
</dbReference>
<evidence type="ECO:0000256" key="1">
    <source>
        <dbReference type="SAM" id="Phobius"/>
    </source>
</evidence>
<dbReference type="AlphaFoldDB" id="A0A6C0I1H5"/>
<protein>
    <submittedName>
        <fullName evidence="2">Uncharacterized protein</fullName>
    </submittedName>
</protein>
<proteinExistence type="predicted"/>
<keyword evidence="1" id="KW-1133">Transmembrane helix</keyword>
<feature type="transmembrane region" description="Helical" evidence="1">
    <location>
        <begin position="6"/>
        <end position="25"/>
    </location>
</feature>
<accession>A0A6C0I1H5</accession>
<name>A0A6C0I1H5_9ZZZZ</name>